<keyword evidence="7" id="KW-0602">Photosynthesis</keyword>
<keyword evidence="5 7" id="KW-0472">Membrane</keyword>
<dbReference type="Proteomes" id="UP001050975">
    <property type="component" value="Unassembled WGS sequence"/>
</dbReference>
<name>A0AAV3X8K6_9CYAN</name>
<evidence type="ECO:0000256" key="5">
    <source>
        <dbReference type="ARBA" id="ARBA00023136"/>
    </source>
</evidence>
<dbReference type="GO" id="GO:0042549">
    <property type="term" value="P:photosystem II stabilization"/>
    <property type="evidence" value="ECO:0007669"/>
    <property type="project" value="InterPro"/>
</dbReference>
<dbReference type="InterPro" id="IPR010527">
    <property type="entry name" value="PSII_PsbU"/>
</dbReference>
<keyword evidence="6 7" id="KW-0604">Photosystem II</keyword>
<evidence type="ECO:0000256" key="4">
    <source>
        <dbReference type="ARBA" id="ARBA00023078"/>
    </source>
</evidence>
<evidence type="ECO:0000256" key="2">
    <source>
        <dbReference type="ARBA" id="ARBA00010827"/>
    </source>
</evidence>
<evidence type="ECO:0000313" key="9">
    <source>
        <dbReference type="Proteomes" id="UP001050975"/>
    </source>
</evidence>
<evidence type="ECO:0000313" key="8">
    <source>
        <dbReference type="EMBL" id="GET36400.1"/>
    </source>
</evidence>
<evidence type="ECO:0000256" key="7">
    <source>
        <dbReference type="HAMAP-Rule" id="MF_00589"/>
    </source>
</evidence>
<dbReference type="RefSeq" id="WP_226575906.1">
    <property type="nucleotide sequence ID" value="NZ_BLAY01000012.1"/>
</dbReference>
<keyword evidence="7" id="KW-0813">Transport</keyword>
<comment type="subcellular location">
    <subcellularLocation>
        <location evidence="7">Cellular thylakoid membrane</location>
        <topology evidence="7">Peripheral membrane protein</topology>
        <orientation evidence="7">Lumenal side</orientation>
    </subcellularLocation>
    <subcellularLocation>
        <location evidence="1">Membrane</location>
        <topology evidence="1">Peripheral membrane protein</topology>
    </subcellularLocation>
</comment>
<feature type="signal peptide" evidence="7">
    <location>
        <begin position="1"/>
        <end position="26"/>
    </location>
</feature>
<dbReference type="GO" id="GO:0031676">
    <property type="term" value="C:plasma membrane-derived thylakoid membrane"/>
    <property type="evidence" value="ECO:0007669"/>
    <property type="project" value="UniProtKB-SubCell"/>
</dbReference>
<evidence type="ECO:0000256" key="6">
    <source>
        <dbReference type="ARBA" id="ARBA00023276"/>
    </source>
</evidence>
<feature type="chain" id="PRO_5043068925" description="Photosystem II extrinsic protein U" evidence="7">
    <location>
        <begin position="27"/>
        <end position="142"/>
    </location>
</feature>
<sequence precursor="true">MKGLLRLLTIAALVVGCLGWLGQTQAAMAASLTDIAFRPNPVLAAEVLRNKVDEKLGEMGYKIDLNNTNVRAFRKLPGMFPNLAKKIVENAPYEKVEDVLDIPGLSDRQKQLLQANLDEFTVTDVETSLVEGDDRINNGVYR</sequence>
<keyword evidence="9" id="KW-1185">Reference proteome</keyword>
<comment type="subunit">
    <text evidence="7">PSII is composed of 1 copy each of membrane proteins PsbA, PsbB, PsbC, PsbD, PsbE, PsbF, PsbH, PsbI, PsbJ, PsbK, PsbL, PsbM, PsbT, PsbX, PsbY, PsbZ, Psb30/Ycf12, peripheral proteins PsbO, CyanoQ (PsbQ), PsbU, PsbV and a large number of cofactors. It forms dimeric complexes.</text>
</comment>
<evidence type="ECO:0000256" key="1">
    <source>
        <dbReference type="ARBA" id="ARBA00004170"/>
    </source>
</evidence>
<accession>A0AAV3X8K6</accession>
<dbReference type="HAMAP" id="MF_00589">
    <property type="entry name" value="PSII_PsbU"/>
    <property type="match status" value="1"/>
</dbReference>
<gene>
    <name evidence="7" type="primary">psbU</name>
    <name evidence="8" type="ORF">MiSe_11510</name>
</gene>
<reference evidence="8" key="1">
    <citation type="submission" date="2019-10" db="EMBL/GenBank/DDBJ databases">
        <title>Draft genome sequece of Microseira wollei NIES-4236.</title>
        <authorList>
            <person name="Yamaguchi H."/>
            <person name="Suzuki S."/>
            <person name="Kawachi M."/>
        </authorList>
    </citation>
    <scope>NUCLEOTIDE SEQUENCE</scope>
    <source>
        <strain evidence="8">NIES-4236</strain>
    </source>
</reference>
<dbReference type="GO" id="GO:0015979">
    <property type="term" value="P:photosynthesis"/>
    <property type="evidence" value="ECO:0007669"/>
    <property type="project" value="UniProtKB-UniRule"/>
</dbReference>
<dbReference type="SUPFAM" id="SSF81585">
    <property type="entry name" value="PsbU/PolX domain-like"/>
    <property type="match status" value="1"/>
</dbReference>
<comment type="caution">
    <text evidence="8">The sequence shown here is derived from an EMBL/GenBank/DDBJ whole genome shotgun (WGS) entry which is preliminary data.</text>
</comment>
<dbReference type="NCBIfam" id="NF002708">
    <property type="entry name" value="PRK02515.1"/>
    <property type="match status" value="1"/>
</dbReference>
<dbReference type="AlphaFoldDB" id="A0AAV3X8K6"/>
<organism evidence="8 9">
    <name type="scientific">Microseira wollei NIES-4236</name>
    <dbReference type="NCBI Taxonomy" id="2530354"/>
    <lineage>
        <taxon>Bacteria</taxon>
        <taxon>Bacillati</taxon>
        <taxon>Cyanobacteriota</taxon>
        <taxon>Cyanophyceae</taxon>
        <taxon>Oscillatoriophycideae</taxon>
        <taxon>Aerosakkonematales</taxon>
        <taxon>Aerosakkonemataceae</taxon>
        <taxon>Microseira</taxon>
    </lineage>
</organism>
<dbReference type="PROSITE" id="PS51257">
    <property type="entry name" value="PROKAR_LIPOPROTEIN"/>
    <property type="match status" value="1"/>
</dbReference>
<dbReference type="Pfam" id="PF06514">
    <property type="entry name" value="PsbU"/>
    <property type="match status" value="1"/>
</dbReference>
<dbReference type="GO" id="GO:0009654">
    <property type="term" value="C:photosystem II oxygen evolving complex"/>
    <property type="evidence" value="ECO:0007669"/>
    <property type="project" value="InterPro"/>
</dbReference>
<comment type="similarity">
    <text evidence="2 7">Belongs to the PsbU family.</text>
</comment>
<dbReference type="GO" id="GO:0019898">
    <property type="term" value="C:extrinsic component of membrane"/>
    <property type="evidence" value="ECO:0007669"/>
    <property type="project" value="InterPro"/>
</dbReference>
<keyword evidence="7" id="KW-0732">Signal</keyword>
<proteinExistence type="inferred from homology"/>
<protein>
    <recommendedName>
        <fullName evidence="7">Photosystem II extrinsic protein U</fullName>
        <shortName evidence="7">PSII-U</shortName>
        <shortName evidence="7">PsbU</shortName>
    </recommendedName>
    <alternativeName>
        <fullName evidence="7">Photosystem II 12 kDa extrinsic protein</fullName>
        <shortName evidence="7">PS II complex 12 kDa extrinsic protein</shortName>
    </alternativeName>
</protein>
<dbReference type="Gene3D" id="1.10.150.320">
    <property type="entry name" value="Photosystem II 12 kDa extrinsic protein"/>
    <property type="match status" value="1"/>
</dbReference>
<keyword evidence="3 7" id="KW-0249">Electron transport</keyword>
<evidence type="ECO:0000256" key="3">
    <source>
        <dbReference type="ARBA" id="ARBA00022982"/>
    </source>
</evidence>
<dbReference type="EMBL" id="BLAY01000012">
    <property type="protein sequence ID" value="GET36400.1"/>
    <property type="molecule type" value="Genomic_DNA"/>
</dbReference>
<comment type="function">
    <text evidence="7">One of the extrinsic, lumenal subunits of photosystem II (PSII). PSII is a light-driven water plastoquinone oxidoreductase, using light energy to abstract electrons from H(2)O, generating a proton gradient subsequently used for ATP formation. The extrinsic proteins stabilize the structure of photosystem II oxygen-evolving complex (OEC), the ion environment of oxygen evolution and protect the OEC against heat-induced inactivation.</text>
</comment>
<keyword evidence="4 7" id="KW-0793">Thylakoid</keyword>